<dbReference type="InterPro" id="IPR008972">
    <property type="entry name" value="Cupredoxin"/>
</dbReference>
<dbReference type="GO" id="GO:0009055">
    <property type="term" value="F:electron transfer activity"/>
    <property type="evidence" value="ECO:0007669"/>
    <property type="project" value="InterPro"/>
</dbReference>
<accession>A0AAV7EPH9</accession>
<organism evidence="8 9">
    <name type="scientific">Aristolochia fimbriata</name>
    <name type="common">White veined hardy Dutchman's pipe vine</name>
    <dbReference type="NCBI Taxonomy" id="158543"/>
    <lineage>
        <taxon>Eukaryota</taxon>
        <taxon>Viridiplantae</taxon>
        <taxon>Streptophyta</taxon>
        <taxon>Embryophyta</taxon>
        <taxon>Tracheophyta</taxon>
        <taxon>Spermatophyta</taxon>
        <taxon>Magnoliopsida</taxon>
        <taxon>Magnoliidae</taxon>
        <taxon>Piperales</taxon>
        <taxon>Aristolochiaceae</taxon>
        <taxon>Aristolochia</taxon>
    </lineage>
</organism>
<name>A0AAV7EPH9_ARIFI</name>
<comment type="caution">
    <text evidence="8">The sequence shown here is derived from an EMBL/GenBank/DDBJ whole genome shotgun (WGS) entry which is preliminary data.</text>
</comment>
<feature type="compositionally biased region" description="Low complexity" evidence="4">
    <location>
        <begin position="135"/>
        <end position="160"/>
    </location>
</feature>
<evidence type="ECO:0000256" key="2">
    <source>
        <dbReference type="ARBA" id="ARBA00023008"/>
    </source>
</evidence>
<feature type="transmembrane region" description="Helical" evidence="5">
    <location>
        <begin position="176"/>
        <end position="196"/>
    </location>
</feature>
<evidence type="ECO:0000313" key="8">
    <source>
        <dbReference type="EMBL" id="KAG9450727.1"/>
    </source>
</evidence>
<keyword evidence="2" id="KW-0186">Copper</keyword>
<dbReference type="AlphaFoldDB" id="A0AAV7EPH9"/>
<dbReference type="PANTHER" id="PTHR33021">
    <property type="entry name" value="BLUE COPPER PROTEIN"/>
    <property type="match status" value="1"/>
</dbReference>
<evidence type="ECO:0000256" key="1">
    <source>
        <dbReference type="ARBA" id="ARBA00022723"/>
    </source>
</evidence>
<feature type="domain" description="Phytocyanin" evidence="7">
    <location>
        <begin position="29"/>
        <end position="128"/>
    </location>
</feature>
<keyword evidence="5" id="KW-0472">Membrane</keyword>
<feature type="chain" id="PRO_5043552142" description="Phytocyanin domain-containing protein" evidence="6">
    <location>
        <begin position="28"/>
        <end position="197"/>
    </location>
</feature>
<evidence type="ECO:0000256" key="4">
    <source>
        <dbReference type="SAM" id="MobiDB-lite"/>
    </source>
</evidence>
<keyword evidence="1" id="KW-0479">Metal-binding</keyword>
<keyword evidence="3" id="KW-0325">Glycoprotein</keyword>
<keyword evidence="5" id="KW-0812">Transmembrane</keyword>
<sequence>MAGGLMAATFVGLAAVLVLNLVVCGRCATVYTVGESNGWSTGVDYSTWTSDKTFAVGDTLVFKYGGGFHTVDEVGSTDYASCTTGNALTSDTTGSTSITLKTAGTHYFICGTPGHCGQGMKLAVTVAAGGGGGSTASPASPNTTGGTPTTPAVGTPGTPSLTTPTAVAGAYSTAAMVSPSAGAFISAVVAILVFALS</sequence>
<evidence type="ECO:0000256" key="6">
    <source>
        <dbReference type="SAM" id="SignalP"/>
    </source>
</evidence>
<keyword evidence="6" id="KW-0732">Signal</keyword>
<evidence type="ECO:0000313" key="9">
    <source>
        <dbReference type="Proteomes" id="UP000825729"/>
    </source>
</evidence>
<dbReference type="EMBL" id="JAINDJ010000004">
    <property type="protein sequence ID" value="KAG9450727.1"/>
    <property type="molecule type" value="Genomic_DNA"/>
</dbReference>
<dbReference type="Pfam" id="PF02298">
    <property type="entry name" value="Cu_bind_like"/>
    <property type="match status" value="1"/>
</dbReference>
<dbReference type="Proteomes" id="UP000825729">
    <property type="component" value="Unassembled WGS sequence"/>
</dbReference>
<dbReference type="InterPro" id="IPR028871">
    <property type="entry name" value="BlueCu_1_BS"/>
</dbReference>
<dbReference type="FunFam" id="2.60.40.420:FF:000003">
    <property type="entry name" value="Blue copper"/>
    <property type="match status" value="1"/>
</dbReference>
<feature type="signal peptide" evidence="6">
    <location>
        <begin position="1"/>
        <end position="27"/>
    </location>
</feature>
<keyword evidence="9" id="KW-1185">Reference proteome</keyword>
<dbReference type="InterPro" id="IPR003245">
    <property type="entry name" value="Phytocyanin_dom"/>
</dbReference>
<dbReference type="SUPFAM" id="SSF49503">
    <property type="entry name" value="Cupredoxins"/>
    <property type="match status" value="1"/>
</dbReference>
<gene>
    <name evidence="8" type="ORF">H6P81_010692</name>
</gene>
<evidence type="ECO:0000256" key="3">
    <source>
        <dbReference type="ARBA" id="ARBA00023180"/>
    </source>
</evidence>
<dbReference type="GO" id="GO:0046872">
    <property type="term" value="F:metal ion binding"/>
    <property type="evidence" value="ECO:0007669"/>
    <property type="project" value="UniProtKB-KW"/>
</dbReference>
<evidence type="ECO:0000256" key="5">
    <source>
        <dbReference type="SAM" id="Phobius"/>
    </source>
</evidence>
<evidence type="ECO:0000259" key="7">
    <source>
        <dbReference type="PROSITE" id="PS51485"/>
    </source>
</evidence>
<dbReference type="CDD" id="cd04216">
    <property type="entry name" value="Phytocyanin"/>
    <property type="match status" value="1"/>
</dbReference>
<feature type="region of interest" description="Disordered" evidence="4">
    <location>
        <begin position="132"/>
        <end position="160"/>
    </location>
</feature>
<dbReference type="GO" id="GO:0005886">
    <property type="term" value="C:plasma membrane"/>
    <property type="evidence" value="ECO:0007669"/>
    <property type="project" value="TreeGrafter"/>
</dbReference>
<reference evidence="8 9" key="1">
    <citation type="submission" date="2021-07" db="EMBL/GenBank/DDBJ databases">
        <title>The Aristolochia fimbriata genome: insights into angiosperm evolution, floral development and chemical biosynthesis.</title>
        <authorList>
            <person name="Jiao Y."/>
        </authorList>
    </citation>
    <scope>NUCLEOTIDE SEQUENCE [LARGE SCALE GENOMIC DNA]</scope>
    <source>
        <strain evidence="8">IBCAS-2021</strain>
        <tissue evidence="8">Leaf</tissue>
    </source>
</reference>
<dbReference type="PANTHER" id="PTHR33021:SF193">
    <property type="entry name" value="OS06G0218600 PROTEIN"/>
    <property type="match status" value="1"/>
</dbReference>
<protein>
    <recommendedName>
        <fullName evidence="7">Phytocyanin domain-containing protein</fullName>
    </recommendedName>
</protein>
<dbReference type="Gene3D" id="2.60.40.420">
    <property type="entry name" value="Cupredoxins - blue copper proteins"/>
    <property type="match status" value="1"/>
</dbReference>
<keyword evidence="5" id="KW-1133">Transmembrane helix</keyword>
<dbReference type="InterPro" id="IPR039391">
    <property type="entry name" value="Phytocyanin-like"/>
</dbReference>
<dbReference type="PROSITE" id="PS00196">
    <property type="entry name" value="COPPER_BLUE"/>
    <property type="match status" value="1"/>
</dbReference>
<dbReference type="PROSITE" id="PS51485">
    <property type="entry name" value="PHYTOCYANIN"/>
    <property type="match status" value="1"/>
</dbReference>
<proteinExistence type="predicted"/>